<accession>A0A1L8TPN9</accession>
<comment type="caution">
    <text evidence="2">The sequence shown here is derived from an EMBL/GenBank/DDBJ whole genome shotgun (WGS) entry which is preliminary data.</text>
</comment>
<proteinExistence type="predicted"/>
<gene>
    <name evidence="2" type="ORF">RV04_GL001455</name>
</gene>
<dbReference type="PANTHER" id="PTHR34980:SF2">
    <property type="entry name" value="INNER MEMBRANE PROTEIN YHAH-RELATED"/>
    <property type="match status" value="1"/>
</dbReference>
<feature type="transmembrane region" description="Helical" evidence="1">
    <location>
        <begin position="87"/>
        <end position="107"/>
    </location>
</feature>
<evidence type="ECO:0000313" key="2">
    <source>
        <dbReference type="EMBL" id="OJG46289.1"/>
    </source>
</evidence>
<evidence type="ECO:0008006" key="4">
    <source>
        <dbReference type="Google" id="ProtNLM"/>
    </source>
</evidence>
<dbReference type="GO" id="GO:0005886">
    <property type="term" value="C:plasma membrane"/>
    <property type="evidence" value="ECO:0007669"/>
    <property type="project" value="TreeGrafter"/>
</dbReference>
<reference evidence="2 3" key="1">
    <citation type="submission" date="2014-12" db="EMBL/GenBank/DDBJ databases">
        <title>Draft genome sequences of 29 type strains of Enterococci.</title>
        <authorList>
            <person name="Zhong Z."/>
            <person name="Sun Z."/>
            <person name="Liu W."/>
            <person name="Zhang W."/>
            <person name="Zhang H."/>
        </authorList>
    </citation>
    <scope>NUCLEOTIDE SEQUENCE [LARGE SCALE GENOMIC DNA]</scope>
    <source>
        <strain evidence="2 3">DSM 17122</strain>
    </source>
</reference>
<keyword evidence="1" id="KW-0812">Transmembrane</keyword>
<keyword evidence="1" id="KW-1133">Transmembrane helix</keyword>
<name>A0A1L8TPN9_9ENTE</name>
<protein>
    <recommendedName>
        <fullName evidence="4">DUF805 domain-containing protein</fullName>
    </recommendedName>
</protein>
<dbReference type="STRING" id="249189.RV04_GL001455"/>
<dbReference type="OrthoDB" id="2285053at2"/>
<feature type="transmembrane region" description="Helical" evidence="1">
    <location>
        <begin position="29"/>
        <end position="52"/>
    </location>
</feature>
<dbReference type="InterPro" id="IPR008523">
    <property type="entry name" value="DUF805"/>
</dbReference>
<dbReference type="Proteomes" id="UP000182077">
    <property type="component" value="Unassembled WGS sequence"/>
</dbReference>
<feature type="transmembrane region" description="Helical" evidence="1">
    <location>
        <begin position="58"/>
        <end position="75"/>
    </location>
</feature>
<dbReference type="AlphaFoldDB" id="A0A1L8TPN9"/>
<evidence type="ECO:0000313" key="3">
    <source>
        <dbReference type="Proteomes" id="UP000182077"/>
    </source>
</evidence>
<dbReference type="PANTHER" id="PTHR34980">
    <property type="entry name" value="INNER MEMBRANE PROTEIN-RELATED-RELATED"/>
    <property type="match status" value="1"/>
</dbReference>
<evidence type="ECO:0000256" key="1">
    <source>
        <dbReference type="SAM" id="Phobius"/>
    </source>
</evidence>
<dbReference type="EMBL" id="JXKQ01000003">
    <property type="protein sequence ID" value="OJG46289.1"/>
    <property type="molecule type" value="Genomic_DNA"/>
</dbReference>
<dbReference type="RefSeq" id="WP_071857371.1">
    <property type="nucleotide sequence ID" value="NZ_JBHSHK010000001.1"/>
</dbReference>
<keyword evidence="1" id="KW-0472">Membrane</keyword>
<organism evidence="2 3">
    <name type="scientific">Enterococcus hermanniensis</name>
    <dbReference type="NCBI Taxonomy" id="249189"/>
    <lineage>
        <taxon>Bacteria</taxon>
        <taxon>Bacillati</taxon>
        <taxon>Bacillota</taxon>
        <taxon>Bacilli</taxon>
        <taxon>Lactobacillales</taxon>
        <taxon>Enterococcaceae</taxon>
        <taxon>Enterococcus</taxon>
    </lineage>
</organism>
<keyword evidence="3" id="KW-1185">Reference proteome</keyword>
<sequence>MMQALLEYWSDMFKWNYTATRKQYWIPTIVYSILYNILFYSTGIAVTGFSYIDFSTTNSFVAALGVVFFIAQFTLTTRRLHDTNRSAAWILLGLIPVIGWIALIVILCQPTRTYENRTFATYLNQSTR</sequence>
<dbReference type="Pfam" id="PF05656">
    <property type="entry name" value="DUF805"/>
    <property type="match status" value="1"/>
</dbReference>